<evidence type="ECO:0000313" key="2">
    <source>
        <dbReference type="EMBL" id="MCI25370.1"/>
    </source>
</evidence>
<sequence length="96" mass="9859">DAFEGGDSSNNEEVNLSDPVKTPTSKPSQKTPSNVDGVGTSATKGPLPSNGELPIGDSVQSSPIKHVGKRSANIATPEVGKAKETKIACVKIEDSK</sequence>
<reference evidence="2 3" key="1">
    <citation type="journal article" date="2018" name="Front. Plant Sci.">
        <title>Red Clover (Trifolium pratense) and Zigzag Clover (T. medium) - A Picture of Genomic Similarities and Differences.</title>
        <authorList>
            <person name="Dluhosova J."/>
            <person name="Istvanek J."/>
            <person name="Nedelnik J."/>
            <person name="Repkova J."/>
        </authorList>
    </citation>
    <scope>NUCLEOTIDE SEQUENCE [LARGE SCALE GENOMIC DNA]</scope>
    <source>
        <strain evidence="3">cv. 10/8</strain>
        <tissue evidence="2">Leaf</tissue>
    </source>
</reference>
<proteinExistence type="predicted"/>
<feature type="non-terminal residue" evidence="2">
    <location>
        <position position="1"/>
    </location>
</feature>
<dbReference type="Proteomes" id="UP000265520">
    <property type="component" value="Unassembled WGS sequence"/>
</dbReference>
<accession>A0A392QNZ3</accession>
<feature type="region of interest" description="Disordered" evidence="1">
    <location>
        <begin position="1"/>
        <end position="83"/>
    </location>
</feature>
<feature type="compositionally biased region" description="Polar residues" evidence="1">
    <location>
        <begin position="22"/>
        <end position="34"/>
    </location>
</feature>
<keyword evidence="3" id="KW-1185">Reference proteome</keyword>
<dbReference type="EMBL" id="LXQA010146842">
    <property type="protein sequence ID" value="MCI25370.1"/>
    <property type="molecule type" value="Genomic_DNA"/>
</dbReference>
<dbReference type="AlphaFoldDB" id="A0A392QNZ3"/>
<comment type="caution">
    <text evidence="2">The sequence shown here is derived from an EMBL/GenBank/DDBJ whole genome shotgun (WGS) entry which is preliminary data.</text>
</comment>
<organism evidence="2 3">
    <name type="scientific">Trifolium medium</name>
    <dbReference type="NCBI Taxonomy" id="97028"/>
    <lineage>
        <taxon>Eukaryota</taxon>
        <taxon>Viridiplantae</taxon>
        <taxon>Streptophyta</taxon>
        <taxon>Embryophyta</taxon>
        <taxon>Tracheophyta</taxon>
        <taxon>Spermatophyta</taxon>
        <taxon>Magnoliopsida</taxon>
        <taxon>eudicotyledons</taxon>
        <taxon>Gunneridae</taxon>
        <taxon>Pentapetalae</taxon>
        <taxon>rosids</taxon>
        <taxon>fabids</taxon>
        <taxon>Fabales</taxon>
        <taxon>Fabaceae</taxon>
        <taxon>Papilionoideae</taxon>
        <taxon>50 kb inversion clade</taxon>
        <taxon>NPAAA clade</taxon>
        <taxon>Hologalegina</taxon>
        <taxon>IRL clade</taxon>
        <taxon>Trifolieae</taxon>
        <taxon>Trifolium</taxon>
    </lineage>
</organism>
<evidence type="ECO:0000256" key="1">
    <source>
        <dbReference type="SAM" id="MobiDB-lite"/>
    </source>
</evidence>
<protein>
    <submittedName>
        <fullName evidence="2">Uncharacterized protein</fullName>
    </submittedName>
</protein>
<evidence type="ECO:0000313" key="3">
    <source>
        <dbReference type="Proteomes" id="UP000265520"/>
    </source>
</evidence>
<name>A0A392QNZ3_9FABA</name>